<evidence type="ECO:0000313" key="1">
    <source>
        <dbReference type="EMBL" id="RWQ72959.1"/>
    </source>
</evidence>
<comment type="caution">
    <text evidence="1">The sequence shown here is derived from an EMBL/GenBank/DDBJ whole genome shotgun (WGS) entry which is preliminary data.</text>
</comment>
<reference evidence="1 2" key="1">
    <citation type="submission" date="2019-01" db="EMBL/GenBank/DDBJ databases">
        <title>Draft genome sequence of heavy metal resistant Bacillus cereus NWUAB01.</title>
        <authorList>
            <person name="Babalola O."/>
            <person name="Aremu B.R."/>
            <person name="Ayangbenro A.S."/>
        </authorList>
    </citation>
    <scope>NUCLEOTIDE SEQUENCE [LARGE SCALE GENOMIC DNA]</scope>
    <source>
        <strain evidence="1 2">NWUAB01</strain>
    </source>
</reference>
<organism evidence="1 2">
    <name type="scientific">Bacillus cereus</name>
    <dbReference type="NCBI Taxonomy" id="1396"/>
    <lineage>
        <taxon>Bacteria</taxon>
        <taxon>Bacillati</taxon>
        <taxon>Bacillota</taxon>
        <taxon>Bacilli</taxon>
        <taxon>Bacillales</taxon>
        <taxon>Bacillaceae</taxon>
        <taxon>Bacillus</taxon>
        <taxon>Bacillus cereus group</taxon>
    </lineage>
</organism>
<dbReference type="EMBL" id="QNGD03000008">
    <property type="protein sequence ID" value="RWQ72959.1"/>
    <property type="molecule type" value="Genomic_DNA"/>
</dbReference>
<dbReference type="AlphaFoldDB" id="A0A9X8NUY5"/>
<dbReference type="Proteomes" id="UP000253597">
    <property type="component" value="Unassembled WGS sequence"/>
</dbReference>
<proteinExistence type="predicted"/>
<name>A0A9X8NUY5_BACCE</name>
<accession>A0A9X8NUY5</accession>
<protein>
    <submittedName>
        <fullName evidence="1">Uncharacterized protein</fullName>
    </submittedName>
</protein>
<gene>
    <name evidence="1" type="ORF">DR116_0016655</name>
</gene>
<dbReference type="RefSeq" id="WP_113302915.1">
    <property type="nucleotide sequence ID" value="NZ_QNGD03000008.1"/>
</dbReference>
<sequence>MTISKDSIQLENLTASQNLTFILEGKHYLQGKFIKGHQLESYLLSGGRVLHANKIARYKVSPDGSLKLIHHLEGLSQDAFRSLEDIMEDGAYKLIPASQ</sequence>
<evidence type="ECO:0000313" key="2">
    <source>
        <dbReference type="Proteomes" id="UP000253597"/>
    </source>
</evidence>